<protein>
    <submittedName>
        <fullName evidence="4">Class I SAM-dependent methyltransferase</fullName>
    </submittedName>
</protein>
<evidence type="ECO:0000313" key="5">
    <source>
        <dbReference type="Proteomes" id="UP001162780"/>
    </source>
</evidence>
<dbReference type="InterPro" id="IPR041698">
    <property type="entry name" value="Methyltransf_25"/>
</dbReference>
<feature type="domain" description="Methyltransferase" evidence="3">
    <location>
        <begin position="54"/>
        <end position="153"/>
    </location>
</feature>
<dbReference type="RefSeq" id="WP_255188891.1">
    <property type="nucleotide sequence ID" value="NZ_CP113517.1"/>
</dbReference>
<reference evidence="4" key="1">
    <citation type="submission" date="2022-11" db="EMBL/GenBank/DDBJ databases">
        <title>Methylomonas rapida sp. nov., Carotenoid-Producing Obligate Methanotrophs with High Growth Characteristics and Biotechnological Potential.</title>
        <authorList>
            <person name="Tikhonova E.N."/>
            <person name="Suleimanov R.Z."/>
            <person name="Miroshnikov K."/>
            <person name="Oshkin I.Y."/>
            <person name="Belova S.E."/>
            <person name="Danilova O.V."/>
            <person name="Ashikhmin A."/>
            <person name="Konopkin A."/>
            <person name="But S.Y."/>
            <person name="Khmelenina V.N."/>
            <person name="Kuznetsov N."/>
            <person name="Pimenov N.V."/>
            <person name="Dedysh S.N."/>
        </authorList>
    </citation>
    <scope>NUCLEOTIDE SEQUENCE</scope>
    <source>
        <strain evidence="4">MP1</strain>
    </source>
</reference>
<dbReference type="InterPro" id="IPR016461">
    <property type="entry name" value="COMT-like"/>
</dbReference>
<gene>
    <name evidence="4" type="ORF">NM686_016225</name>
</gene>
<dbReference type="Proteomes" id="UP001162780">
    <property type="component" value="Chromosome"/>
</dbReference>
<dbReference type="GO" id="GO:0008168">
    <property type="term" value="F:methyltransferase activity"/>
    <property type="evidence" value="ECO:0007669"/>
    <property type="project" value="UniProtKB-KW"/>
</dbReference>
<sequence>MNTENSFDALFAGIIGQEYEILKQICPPATEMSRLVGEEVAAFCHAHPGMQTLVELGSGTGITTLSILSAHEGVKVLSIDNEPVMQEQAKNNLQDWVLAGRLDFSANDALSALKALPDDSVNIVASAYTLHNFEKGYRQEVIAEIYRVLKPDGRFINGDRYALDDMVLHTRNTQQEVAGYFKVLTEMGRPDLLEQWILHLFSDESEARIMRESASLAELKDAGFQHVQLKSRLEVNAVMTAVKC</sequence>
<keyword evidence="2" id="KW-0808">Transferase</keyword>
<name>A0ABY7GI55_9GAMM</name>
<evidence type="ECO:0000256" key="1">
    <source>
        <dbReference type="ARBA" id="ARBA00022603"/>
    </source>
</evidence>
<keyword evidence="1 4" id="KW-0489">Methyltransferase</keyword>
<keyword evidence="5" id="KW-1185">Reference proteome</keyword>
<dbReference type="EMBL" id="CP113517">
    <property type="protein sequence ID" value="WAR43904.1"/>
    <property type="molecule type" value="Genomic_DNA"/>
</dbReference>
<dbReference type="PANTHER" id="PTHR43861">
    <property type="entry name" value="TRANS-ACONITATE 2-METHYLTRANSFERASE-RELATED"/>
    <property type="match status" value="1"/>
</dbReference>
<dbReference type="CDD" id="cd02440">
    <property type="entry name" value="AdoMet_MTases"/>
    <property type="match status" value="1"/>
</dbReference>
<organism evidence="4 5">
    <name type="scientific">Methylomonas rapida</name>
    <dbReference type="NCBI Taxonomy" id="2963939"/>
    <lineage>
        <taxon>Bacteria</taxon>
        <taxon>Pseudomonadati</taxon>
        <taxon>Pseudomonadota</taxon>
        <taxon>Gammaproteobacteria</taxon>
        <taxon>Methylococcales</taxon>
        <taxon>Methylococcaceae</taxon>
        <taxon>Methylomonas</taxon>
    </lineage>
</organism>
<dbReference type="SUPFAM" id="SSF53335">
    <property type="entry name" value="S-adenosyl-L-methionine-dependent methyltransferases"/>
    <property type="match status" value="1"/>
</dbReference>
<dbReference type="GO" id="GO:0032259">
    <property type="term" value="P:methylation"/>
    <property type="evidence" value="ECO:0007669"/>
    <property type="project" value="UniProtKB-KW"/>
</dbReference>
<dbReference type="PROSITE" id="PS51683">
    <property type="entry name" value="SAM_OMT_II"/>
    <property type="match status" value="1"/>
</dbReference>
<evidence type="ECO:0000313" key="4">
    <source>
        <dbReference type="EMBL" id="WAR43904.1"/>
    </source>
</evidence>
<evidence type="ECO:0000259" key="3">
    <source>
        <dbReference type="Pfam" id="PF13649"/>
    </source>
</evidence>
<evidence type="ECO:0000256" key="2">
    <source>
        <dbReference type="ARBA" id="ARBA00022679"/>
    </source>
</evidence>
<proteinExistence type="predicted"/>
<dbReference type="Gene3D" id="3.40.50.150">
    <property type="entry name" value="Vaccinia Virus protein VP39"/>
    <property type="match status" value="1"/>
</dbReference>
<dbReference type="InterPro" id="IPR029063">
    <property type="entry name" value="SAM-dependent_MTases_sf"/>
</dbReference>
<accession>A0ABY7GI55</accession>
<dbReference type="PANTHER" id="PTHR43861:SF1">
    <property type="entry name" value="TRANS-ACONITATE 2-METHYLTRANSFERASE"/>
    <property type="match status" value="1"/>
</dbReference>
<dbReference type="Pfam" id="PF13649">
    <property type="entry name" value="Methyltransf_25"/>
    <property type="match status" value="1"/>
</dbReference>